<evidence type="ECO:0000256" key="3">
    <source>
        <dbReference type="ARBA" id="ARBA00022490"/>
    </source>
</evidence>
<dbReference type="SUPFAM" id="SSF46689">
    <property type="entry name" value="Homeodomain-like"/>
    <property type="match status" value="2"/>
</dbReference>
<evidence type="ECO:0000313" key="13">
    <source>
        <dbReference type="EMBL" id="SEM50174.1"/>
    </source>
</evidence>
<dbReference type="PROSITE" id="PS01124">
    <property type="entry name" value="HTH_ARAC_FAMILY_2"/>
    <property type="match status" value="1"/>
</dbReference>
<dbReference type="PANTHER" id="PTHR42713:SF3">
    <property type="entry name" value="TRANSCRIPTIONAL REGULATORY PROTEIN HPTR"/>
    <property type="match status" value="1"/>
</dbReference>
<keyword evidence="6" id="KW-0805">Transcription regulation</keyword>
<comment type="subcellular location">
    <subcellularLocation>
        <location evidence="1">Cytoplasm</location>
    </subcellularLocation>
</comment>
<proteinExistence type="predicted"/>
<evidence type="ECO:0000256" key="6">
    <source>
        <dbReference type="ARBA" id="ARBA00023015"/>
    </source>
</evidence>
<feature type="modified residue" description="4-aspartylphosphate" evidence="10">
    <location>
        <position position="56"/>
    </location>
</feature>
<evidence type="ECO:0000259" key="12">
    <source>
        <dbReference type="PROSITE" id="PS50110"/>
    </source>
</evidence>
<dbReference type="OrthoDB" id="9794370at2"/>
<dbReference type="Pfam" id="PF00072">
    <property type="entry name" value="Response_reg"/>
    <property type="match status" value="1"/>
</dbReference>
<dbReference type="Proteomes" id="UP000199158">
    <property type="component" value="Unassembled WGS sequence"/>
</dbReference>
<dbReference type="Pfam" id="PF17853">
    <property type="entry name" value="GGDEF_2"/>
    <property type="match status" value="1"/>
</dbReference>
<dbReference type="EMBL" id="FOCG01000001">
    <property type="protein sequence ID" value="SEM50174.1"/>
    <property type="molecule type" value="Genomic_DNA"/>
</dbReference>
<sequence length="527" mass="59763">MYKVMLAEDEAEVLGAMLKTIHWENYGFEVPIGCRDGAEAIRCVEEGEQPDVLITDICMPFVDGLELTEYVTKHLPDAIVVILTGYDDFHYAQKAIKYQVFDYVLKPITPSCLCELLERLKIELDQRSRSDGNSKEIVTNYFLNQLVHKKMDLSVISEYCRIYDIKFEGCYHVSALLDIDLPAQKTGAQNKSDDLLRYGLFNIAQELSQEYGVAVFQGREGLCNCIVSAADLESCFRLTGTLISHIAQTVHRALKVTVSAGIGEPVKSLDALYFSHQKAEKALESRFYYGENSILFSSEVDIKKSENIDYQNCERRLTEAVYTLNRTAAGDAVKELANQLKNTQAPLEKCVFYTQKLLMKMIMLADDIAGEQQADAMTKAFEGASLYSVSTLAQLVDRLDEMFDKAFEILLALKTSSSASQVAKAELYIKEHFNNPELSLNSVTEHLSVSTSYFSSIFKERTGMTFVEYLTQLRMEKAKQLLTFTDYRTYEIAENIGFSDPHYFCVIFKRTTGLPPTEYREMHKNQP</sequence>
<keyword evidence="4 10" id="KW-0597">Phosphoprotein</keyword>
<dbReference type="GO" id="GO:0000160">
    <property type="term" value="P:phosphorelay signal transduction system"/>
    <property type="evidence" value="ECO:0007669"/>
    <property type="project" value="UniProtKB-KW"/>
</dbReference>
<feature type="domain" description="Response regulatory" evidence="12">
    <location>
        <begin position="3"/>
        <end position="121"/>
    </location>
</feature>
<dbReference type="SMART" id="SM00342">
    <property type="entry name" value="HTH_ARAC"/>
    <property type="match status" value="1"/>
</dbReference>
<evidence type="ECO:0000259" key="11">
    <source>
        <dbReference type="PROSITE" id="PS01124"/>
    </source>
</evidence>
<evidence type="ECO:0000313" key="14">
    <source>
        <dbReference type="Proteomes" id="UP000199158"/>
    </source>
</evidence>
<dbReference type="InterPro" id="IPR001789">
    <property type="entry name" value="Sig_transdc_resp-reg_receiver"/>
</dbReference>
<dbReference type="InterPro" id="IPR009057">
    <property type="entry name" value="Homeodomain-like_sf"/>
</dbReference>
<dbReference type="InterPro" id="IPR041522">
    <property type="entry name" value="CdaR_GGDEF"/>
</dbReference>
<evidence type="ECO:0000256" key="1">
    <source>
        <dbReference type="ARBA" id="ARBA00004496"/>
    </source>
</evidence>
<dbReference type="PROSITE" id="PS50110">
    <property type="entry name" value="RESPONSE_REGULATORY"/>
    <property type="match status" value="1"/>
</dbReference>
<dbReference type="PANTHER" id="PTHR42713">
    <property type="entry name" value="HISTIDINE KINASE-RELATED"/>
    <property type="match status" value="1"/>
</dbReference>
<keyword evidence="7" id="KW-0238">DNA-binding</keyword>
<keyword evidence="14" id="KW-1185">Reference proteome</keyword>
<name>A0A1H7YWF9_9FIRM</name>
<dbReference type="STRING" id="474960.SAMN05216180_0280"/>
<dbReference type="Pfam" id="PF12833">
    <property type="entry name" value="HTH_18"/>
    <property type="match status" value="1"/>
</dbReference>
<comment type="function">
    <text evidence="9">May play the central regulatory role in sporulation. It may be an element of the effector pathway responsible for the activation of sporulation genes in response to nutritional stress. Spo0A may act in concert with spo0H (a sigma factor) to control the expression of some genes that are critical to the sporulation process.</text>
</comment>
<dbReference type="InterPro" id="IPR051552">
    <property type="entry name" value="HptR"/>
</dbReference>
<keyword evidence="3" id="KW-0963">Cytoplasm</keyword>
<dbReference type="InterPro" id="IPR018060">
    <property type="entry name" value="HTH_AraC"/>
</dbReference>
<keyword evidence="8" id="KW-0804">Transcription</keyword>
<dbReference type="GO" id="GO:0043565">
    <property type="term" value="F:sequence-specific DNA binding"/>
    <property type="evidence" value="ECO:0007669"/>
    <property type="project" value="InterPro"/>
</dbReference>
<organism evidence="13 14">
    <name type="scientific">Hydrogenoanaerobacterium saccharovorans</name>
    <dbReference type="NCBI Taxonomy" id="474960"/>
    <lineage>
        <taxon>Bacteria</taxon>
        <taxon>Bacillati</taxon>
        <taxon>Bacillota</taxon>
        <taxon>Clostridia</taxon>
        <taxon>Eubacteriales</taxon>
        <taxon>Oscillospiraceae</taxon>
        <taxon>Hydrogenoanaerobacterium</taxon>
    </lineage>
</organism>
<accession>A0A1H7YWF9</accession>
<dbReference type="GO" id="GO:0005737">
    <property type="term" value="C:cytoplasm"/>
    <property type="evidence" value="ECO:0007669"/>
    <property type="project" value="UniProtKB-SubCell"/>
</dbReference>
<dbReference type="CDD" id="cd17536">
    <property type="entry name" value="REC_YesN-like"/>
    <property type="match status" value="1"/>
</dbReference>
<dbReference type="SUPFAM" id="SSF52172">
    <property type="entry name" value="CheY-like"/>
    <property type="match status" value="1"/>
</dbReference>
<dbReference type="SMART" id="SM00448">
    <property type="entry name" value="REC"/>
    <property type="match status" value="1"/>
</dbReference>
<evidence type="ECO:0000256" key="5">
    <source>
        <dbReference type="ARBA" id="ARBA00023012"/>
    </source>
</evidence>
<dbReference type="RefSeq" id="WP_092750912.1">
    <property type="nucleotide sequence ID" value="NZ_FOCG01000001.1"/>
</dbReference>
<keyword evidence="5" id="KW-0902">Two-component regulatory system</keyword>
<dbReference type="GO" id="GO:0003700">
    <property type="term" value="F:DNA-binding transcription factor activity"/>
    <property type="evidence" value="ECO:0007669"/>
    <property type="project" value="InterPro"/>
</dbReference>
<protein>
    <recommendedName>
        <fullName evidence="2">Stage 0 sporulation protein A homolog</fullName>
    </recommendedName>
</protein>
<evidence type="ECO:0000256" key="10">
    <source>
        <dbReference type="PROSITE-ProRule" id="PRU00169"/>
    </source>
</evidence>
<evidence type="ECO:0000256" key="4">
    <source>
        <dbReference type="ARBA" id="ARBA00022553"/>
    </source>
</evidence>
<evidence type="ECO:0000256" key="8">
    <source>
        <dbReference type="ARBA" id="ARBA00023163"/>
    </source>
</evidence>
<gene>
    <name evidence="13" type="ORF">SAMN05216180_0280</name>
</gene>
<dbReference type="InterPro" id="IPR011006">
    <property type="entry name" value="CheY-like_superfamily"/>
</dbReference>
<evidence type="ECO:0000256" key="2">
    <source>
        <dbReference type="ARBA" id="ARBA00018672"/>
    </source>
</evidence>
<evidence type="ECO:0000256" key="7">
    <source>
        <dbReference type="ARBA" id="ARBA00023125"/>
    </source>
</evidence>
<dbReference type="AlphaFoldDB" id="A0A1H7YWF9"/>
<dbReference type="Gene3D" id="1.10.10.60">
    <property type="entry name" value="Homeodomain-like"/>
    <property type="match status" value="2"/>
</dbReference>
<feature type="domain" description="HTH araC/xylS-type" evidence="11">
    <location>
        <begin position="423"/>
        <end position="522"/>
    </location>
</feature>
<dbReference type="Gene3D" id="3.40.50.2300">
    <property type="match status" value="1"/>
</dbReference>
<evidence type="ECO:0000256" key="9">
    <source>
        <dbReference type="ARBA" id="ARBA00024867"/>
    </source>
</evidence>
<reference evidence="13 14" key="1">
    <citation type="submission" date="2016-10" db="EMBL/GenBank/DDBJ databases">
        <authorList>
            <person name="de Groot N.N."/>
        </authorList>
    </citation>
    <scope>NUCLEOTIDE SEQUENCE [LARGE SCALE GENOMIC DNA]</scope>
    <source>
        <strain evidence="13 14">CGMCC 1.5070</strain>
    </source>
</reference>